<feature type="binding site" evidence="9">
    <location>
        <position position="304"/>
    </location>
    <ligand>
        <name>Zn(2+)</name>
        <dbReference type="ChEBI" id="CHEBI:29105"/>
        <note>catalytic</note>
    </ligand>
</feature>
<dbReference type="Gene3D" id="1.10.390.10">
    <property type="entry name" value="Neutral Protease Domain 2"/>
    <property type="match status" value="1"/>
</dbReference>
<evidence type="ECO:0000256" key="10">
    <source>
        <dbReference type="PIRSR" id="PIRSR634016-4"/>
    </source>
</evidence>
<evidence type="ECO:0000259" key="12">
    <source>
        <dbReference type="Pfam" id="PF01433"/>
    </source>
</evidence>
<evidence type="ECO:0000256" key="3">
    <source>
        <dbReference type="ARBA" id="ARBA00022670"/>
    </source>
</evidence>
<evidence type="ECO:0000256" key="7">
    <source>
        <dbReference type="ARBA" id="ARBA00023049"/>
    </source>
</evidence>
<dbReference type="Pfam" id="PF17900">
    <property type="entry name" value="Peptidase_M1_N"/>
    <property type="match status" value="1"/>
</dbReference>
<evidence type="ECO:0000256" key="9">
    <source>
        <dbReference type="PIRSR" id="PIRSR634016-3"/>
    </source>
</evidence>
<reference evidence="15 16" key="1">
    <citation type="journal article" date="2018" name="BMC Genomics">
        <title>Genomic comparison of Trypanosoma conorhini and Trypanosoma rangeli to Trypanosoma cruzi strains of high and low virulence.</title>
        <authorList>
            <person name="Bradwell K.R."/>
            <person name="Koparde V.N."/>
            <person name="Matveyev A.V."/>
            <person name="Serrano M.G."/>
            <person name="Alves J.M."/>
            <person name="Parikh H."/>
            <person name="Huang B."/>
            <person name="Lee V."/>
            <person name="Espinosa-Alvarez O."/>
            <person name="Ortiz P.A."/>
            <person name="Costa-Martins A.G."/>
            <person name="Teixeira M.M."/>
            <person name="Buck G.A."/>
        </authorList>
    </citation>
    <scope>NUCLEOTIDE SEQUENCE [LARGE SCALE GENOMIC DNA]</scope>
    <source>
        <strain evidence="15 16">025E</strain>
    </source>
</reference>
<comment type="caution">
    <text evidence="15">The sequence shown here is derived from an EMBL/GenBank/DDBJ whole genome shotgun (WGS) entry which is preliminary data.</text>
</comment>
<feature type="site" description="Transition state stabilizer" evidence="10">
    <location>
        <position position="385"/>
    </location>
</feature>
<name>A0A422Q9C2_9TRYP</name>
<feature type="binding site" evidence="9">
    <location>
        <position position="300"/>
    </location>
    <ligand>
        <name>Zn(2+)</name>
        <dbReference type="ChEBI" id="CHEBI:29105"/>
        <note>catalytic</note>
    </ligand>
</feature>
<dbReference type="RefSeq" id="XP_029231745.1">
    <property type="nucleotide sequence ID" value="XM_029368250.1"/>
</dbReference>
<dbReference type="GO" id="GO:0042277">
    <property type="term" value="F:peptide binding"/>
    <property type="evidence" value="ECO:0007669"/>
    <property type="project" value="TreeGrafter"/>
</dbReference>
<keyword evidence="4 9" id="KW-0479">Metal-binding</keyword>
<evidence type="ECO:0000313" key="15">
    <source>
        <dbReference type="EMBL" id="RNF26539.1"/>
    </source>
</evidence>
<dbReference type="GeneID" id="40314923"/>
<evidence type="ECO:0000259" key="13">
    <source>
        <dbReference type="Pfam" id="PF11838"/>
    </source>
</evidence>
<dbReference type="InterPro" id="IPR045357">
    <property type="entry name" value="Aminopeptidase_N-like_N"/>
</dbReference>
<dbReference type="GO" id="GO:0016020">
    <property type="term" value="C:membrane"/>
    <property type="evidence" value="ECO:0007669"/>
    <property type="project" value="TreeGrafter"/>
</dbReference>
<dbReference type="Gene3D" id="1.25.50.20">
    <property type="match status" value="1"/>
</dbReference>
<evidence type="ECO:0000313" key="16">
    <source>
        <dbReference type="Proteomes" id="UP000284403"/>
    </source>
</evidence>
<dbReference type="GO" id="GO:0005615">
    <property type="term" value="C:extracellular space"/>
    <property type="evidence" value="ECO:0007669"/>
    <property type="project" value="TreeGrafter"/>
</dbReference>
<feature type="domain" description="ERAP1-like C-terminal" evidence="13">
    <location>
        <begin position="520"/>
        <end position="846"/>
    </location>
</feature>
<dbReference type="Proteomes" id="UP000284403">
    <property type="component" value="Unassembled WGS sequence"/>
</dbReference>
<feature type="domain" description="Aminopeptidase N-like N-terminal" evidence="14">
    <location>
        <begin position="15"/>
        <end position="195"/>
    </location>
</feature>
<keyword evidence="16" id="KW-1185">Reference proteome</keyword>
<dbReference type="CDD" id="cd09601">
    <property type="entry name" value="M1_APN-Q_like"/>
    <property type="match status" value="1"/>
</dbReference>
<evidence type="ECO:0000256" key="8">
    <source>
        <dbReference type="PIRSR" id="PIRSR634016-1"/>
    </source>
</evidence>
<dbReference type="PRINTS" id="PR00756">
    <property type="entry name" value="ALADIPTASE"/>
</dbReference>
<evidence type="ECO:0000256" key="1">
    <source>
        <dbReference type="ARBA" id="ARBA00010136"/>
    </source>
</evidence>
<dbReference type="GO" id="GO:0008270">
    <property type="term" value="F:zinc ion binding"/>
    <property type="evidence" value="ECO:0007669"/>
    <property type="project" value="UniProtKB-UniRule"/>
</dbReference>
<dbReference type="GO" id="GO:0006508">
    <property type="term" value="P:proteolysis"/>
    <property type="evidence" value="ECO:0007669"/>
    <property type="project" value="UniProtKB-KW"/>
</dbReference>
<dbReference type="OrthoDB" id="275509at2759"/>
<dbReference type="PANTHER" id="PTHR11533">
    <property type="entry name" value="PROTEASE M1 ZINC METALLOPROTEASE"/>
    <property type="match status" value="1"/>
</dbReference>
<feature type="domain" description="Peptidase M1 membrane alanine aminopeptidase" evidence="12">
    <location>
        <begin position="229"/>
        <end position="444"/>
    </location>
</feature>
<organism evidence="15 16">
    <name type="scientific">Trypanosoma conorhini</name>
    <dbReference type="NCBI Taxonomy" id="83891"/>
    <lineage>
        <taxon>Eukaryota</taxon>
        <taxon>Discoba</taxon>
        <taxon>Euglenozoa</taxon>
        <taxon>Kinetoplastea</taxon>
        <taxon>Metakinetoplastina</taxon>
        <taxon>Trypanosomatida</taxon>
        <taxon>Trypanosomatidae</taxon>
        <taxon>Trypanosoma</taxon>
    </lineage>
</organism>
<dbReference type="GO" id="GO:0043171">
    <property type="term" value="P:peptide catabolic process"/>
    <property type="evidence" value="ECO:0007669"/>
    <property type="project" value="TreeGrafter"/>
</dbReference>
<accession>A0A422Q9C2</accession>
<dbReference type="InterPro" id="IPR001930">
    <property type="entry name" value="Peptidase_M1"/>
</dbReference>
<dbReference type="Gene3D" id="2.60.40.1910">
    <property type="match status" value="1"/>
</dbReference>
<dbReference type="GO" id="GO:0005737">
    <property type="term" value="C:cytoplasm"/>
    <property type="evidence" value="ECO:0007669"/>
    <property type="project" value="TreeGrafter"/>
</dbReference>
<comment type="similarity">
    <text evidence="1 11">Belongs to the peptidase M1 family.</text>
</comment>
<dbReference type="AlphaFoldDB" id="A0A422Q9C2"/>
<protein>
    <recommendedName>
        <fullName evidence="11">Aminopeptidase</fullName>
        <ecNumber evidence="11">3.4.11.-</ecNumber>
    </recommendedName>
</protein>
<evidence type="ECO:0000256" key="6">
    <source>
        <dbReference type="ARBA" id="ARBA00022833"/>
    </source>
</evidence>
<dbReference type="SUPFAM" id="SSF55486">
    <property type="entry name" value="Metalloproteases ('zincins'), catalytic domain"/>
    <property type="match status" value="1"/>
</dbReference>
<dbReference type="GO" id="GO:0070006">
    <property type="term" value="F:metalloaminopeptidase activity"/>
    <property type="evidence" value="ECO:0007669"/>
    <property type="project" value="TreeGrafter"/>
</dbReference>
<feature type="binding site" evidence="9">
    <location>
        <position position="323"/>
    </location>
    <ligand>
        <name>Zn(2+)</name>
        <dbReference type="ChEBI" id="CHEBI:29105"/>
        <note>catalytic</note>
    </ligand>
</feature>
<evidence type="ECO:0000256" key="11">
    <source>
        <dbReference type="RuleBase" id="RU364040"/>
    </source>
</evidence>
<sequence>MSSATAAARLHNPFVPSAYDLHVSLDLENWSYEGKETVVLRRVPHVAASREVLLHCGNSMNVHSVTGATITGRDEKAETLRLLLEGEPADTHTVTFAFSHEVREEMRGFYRVVFKTSDGVEHRMAATHFEPTAARLFYICQDEPSARADFTLRVSFPTDMSGFKVLSNGPLQCVLVDDGAVTHVFETVRAIPPYLTACFVGELERASYDGCRVPVSVYTTVGNSGKAYFALDAAIFAFQYFEKFFKCKYPLPKLDLVAVPDFPIGGMENWGCIACVESILLDKRVASVASQKSVTSLICHEVSHNWFGNLVTINWWEGLWLKEGFASWCGYTAAHHLQPSWKCNEDAAMEVTRALVSDMYEHSHPVEVPVNDPAEITQIFDAISYDKGMGLVFMLQAFLGEQKWESAVAHYIQKHQYSDARTIQLWQALEEDSGVQLTEAMQSFTTQMGYPIIHVSRPTPNTVVLRQEPCQFVTAVERKKTLWCVPIVLQGVGGVTHRVTLRGSEPQQVELPAELAESAWINANPSGKGFFRCRYDDDMFSALLGAYGALTTPDRRTLIADTLASIYMGNEDVARLAIFPSLLSESESDTSVWEEYYNTMEALLAILEDNGVRNDLRRNLMFHIGERATKLLNTEPTTVEERLERAFYINAALATALKCMPSEEALQSPTVKWALNQAESYMQGGVHSLDTLAMSLSAYVRLVPNDAAARSAALWERYTMLRDSEEAARCILSALCWDINPERVEEIARKCIYNTGIRAQYGSAVFAKIVSNPSLPKDYAWSLFKKHFEGVDKQWGRGAFRIQTIVENVASTLTGETQGKEFEEFFQSHSMPHARLAIHRAVEDIRLRTWLRFNWGVGPKLSHILFPL</sequence>
<keyword evidence="7 11" id="KW-0482">Metalloprotease</keyword>
<dbReference type="PANTHER" id="PTHR11533:SF299">
    <property type="entry name" value="AMINOPEPTIDASE"/>
    <property type="match status" value="1"/>
</dbReference>
<keyword evidence="6 9" id="KW-0862">Zinc</keyword>
<keyword evidence="5 11" id="KW-0378">Hydrolase</keyword>
<feature type="active site" description="Proton acceptor" evidence="8">
    <location>
        <position position="301"/>
    </location>
</feature>
<evidence type="ECO:0000259" key="14">
    <source>
        <dbReference type="Pfam" id="PF17900"/>
    </source>
</evidence>
<dbReference type="EMBL" id="MKKU01000038">
    <property type="protein sequence ID" value="RNF26539.1"/>
    <property type="molecule type" value="Genomic_DNA"/>
</dbReference>
<dbReference type="InterPro" id="IPR024571">
    <property type="entry name" value="ERAP1-like_C_dom"/>
</dbReference>
<dbReference type="Pfam" id="PF11838">
    <property type="entry name" value="ERAP1_C"/>
    <property type="match status" value="1"/>
</dbReference>
<evidence type="ECO:0000256" key="4">
    <source>
        <dbReference type="ARBA" id="ARBA00022723"/>
    </source>
</evidence>
<dbReference type="InterPro" id="IPR050344">
    <property type="entry name" value="Peptidase_M1_aminopeptidases"/>
</dbReference>
<dbReference type="EC" id="3.4.11.-" evidence="11"/>
<dbReference type="SUPFAM" id="SSF63737">
    <property type="entry name" value="Leukotriene A4 hydrolase N-terminal domain"/>
    <property type="match status" value="1"/>
</dbReference>
<dbReference type="InterPro" id="IPR027268">
    <property type="entry name" value="Peptidase_M4/M1_CTD_sf"/>
</dbReference>
<dbReference type="InterPro" id="IPR014782">
    <property type="entry name" value="Peptidase_M1_dom"/>
</dbReference>
<evidence type="ECO:0000256" key="5">
    <source>
        <dbReference type="ARBA" id="ARBA00022801"/>
    </source>
</evidence>
<gene>
    <name evidence="15" type="ORF">Tco025E_01312</name>
</gene>
<keyword evidence="3 11" id="KW-0645">Protease</keyword>
<dbReference type="FunFam" id="1.10.390.10:FF:000006">
    <property type="entry name" value="Puromycin-sensitive aminopeptidase"/>
    <property type="match status" value="1"/>
</dbReference>
<comment type="cofactor">
    <cofactor evidence="9 11">
        <name>Zn(2+)</name>
        <dbReference type="ChEBI" id="CHEBI:29105"/>
    </cofactor>
    <text evidence="9 11">Binds 1 zinc ion per subunit.</text>
</comment>
<proteinExistence type="inferred from homology"/>
<keyword evidence="2 11" id="KW-0031">Aminopeptidase</keyword>
<dbReference type="Pfam" id="PF01433">
    <property type="entry name" value="Peptidase_M1"/>
    <property type="match status" value="1"/>
</dbReference>
<evidence type="ECO:0000256" key="2">
    <source>
        <dbReference type="ARBA" id="ARBA00022438"/>
    </source>
</evidence>
<dbReference type="Gene3D" id="2.60.40.1730">
    <property type="entry name" value="tricorn interacting facor f3 domain"/>
    <property type="match status" value="1"/>
</dbReference>
<dbReference type="InterPro" id="IPR042097">
    <property type="entry name" value="Aminopeptidase_N-like_N_sf"/>
</dbReference>
<dbReference type="InterPro" id="IPR034016">
    <property type="entry name" value="M1_APN-typ"/>
</dbReference>